<gene>
    <name evidence="2" type="ORF">JKP88DRAFT_224071</name>
</gene>
<feature type="non-terminal residue" evidence="2">
    <location>
        <position position="78"/>
    </location>
</feature>
<proteinExistence type="predicted"/>
<keyword evidence="1" id="KW-0732">Signal</keyword>
<feature type="signal peptide" evidence="1">
    <location>
        <begin position="1"/>
        <end position="29"/>
    </location>
</feature>
<evidence type="ECO:0000313" key="3">
    <source>
        <dbReference type="Proteomes" id="UP000664859"/>
    </source>
</evidence>
<accession>A0A835YQ63</accession>
<sequence>MVCQRTAHFQRSLLCAVAVMGSVVGATHARQRVGALLAKPNSMMVSACPRVYSHAGQACVLVALATTFRPLRFGIPPL</sequence>
<evidence type="ECO:0008006" key="4">
    <source>
        <dbReference type="Google" id="ProtNLM"/>
    </source>
</evidence>
<name>A0A835YQ63_9STRA</name>
<keyword evidence="3" id="KW-1185">Reference proteome</keyword>
<organism evidence="2 3">
    <name type="scientific">Tribonema minus</name>
    <dbReference type="NCBI Taxonomy" id="303371"/>
    <lineage>
        <taxon>Eukaryota</taxon>
        <taxon>Sar</taxon>
        <taxon>Stramenopiles</taxon>
        <taxon>Ochrophyta</taxon>
        <taxon>PX clade</taxon>
        <taxon>Xanthophyceae</taxon>
        <taxon>Tribonematales</taxon>
        <taxon>Tribonemataceae</taxon>
        <taxon>Tribonema</taxon>
    </lineage>
</organism>
<evidence type="ECO:0000256" key="1">
    <source>
        <dbReference type="SAM" id="SignalP"/>
    </source>
</evidence>
<dbReference type="EMBL" id="JAFCMP010000457">
    <property type="protein sequence ID" value="KAG5179507.1"/>
    <property type="molecule type" value="Genomic_DNA"/>
</dbReference>
<evidence type="ECO:0000313" key="2">
    <source>
        <dbReference type="EMBL" id="KAG5179507.1"/>
    </source>
</evidence>
<comment type="caution">
    <text evidence="2">The sequence shown here is derived from an EMBL/GenBank/DDBJ whole genome shotgun (WGS) entry which is preliminary data.</text>
</comment>
<dbReference type="AlphaFoldDB" id="A0A835YQ63"/>
<protein>
    <recommendedName>
        <fullName evidence="4">Secreted protein</fullName>
    </recommendedName>
</protein>
<feature type="chain" id="PRO_5032382933" description="Secreted protein" evidence="1">
    <location>
        <begin position="30"/>
        <end position="78"/>
    </location>
</feature>
<reference evidence="2" key="1">
    <citation type="submission" date="2021-02" db="EMBL/GenBank/DDBJ databases">
        <title>First Annotated Genome of the Yellow-green Alga Tribonema minus.</title>
        <authorList>
            <person name="Mahan K.M."/>
        </authorList>
    </citation>
    <scope>NUCLEOTIDE SEQUENCE</scope>
    <source>
        <strain evidence="2">UTEX B ZZ1240</strain>
    </source>
</reference>
<dbReference type="Proteomes" id="UP000664859">
    <property type="component" value="Unassembled WGS sequence"/>
</dbReference>